<protein>
    <submittedName>
        <fullName evidence="3">Right-handed parallel beta-helix repeat-containing protein</fullName>
    </submittedName>
</protein>
<name>A0ABZ2LZA1_9BACT</name>
<evidence type="ECO:0000313" key="4">
    <source>
        <dbReference type="Proteomes" id="UP001370348"/>
    </source>
</evidence>
<dbReference type="Proteomes" id="UP001370348">
    <property type="component" value="Chromosome"/>
</dbReference>
<feature type="signal peptide" evidence="1">
    <location>
        <begin position="1"/>
        <end position="19"/>
    </location>
</feature>
<evidence type="ECO:0000313" key="3">
    <source>
        <dbReference type="EMBL" id="WXB14441.1"/>
    </source>
</evidence>
<keyword evidence="1" id="KW-0732">Signal</keyword>
<keyword evidence="4" id="KW-1185">Reference proteome</keyword>
<dbReference type="Pfam" id="PF13229">
    <property type="entry name" value="Beta_helix"/>
    <property type="match status" value="1"/>
</dbReference>
<organism evidence="3 4">
    <name type="scientific">Pendulispora albinea</name>
    <dbReference type="NCBI Taxonomy" id="2741071"/>
    <lineage>
        <taxon>Bacteria</taxon>
        <taxon>Pseudomonadati</taxon>
        <taxon>Myxococcota</taxon>
        <taxon>Myxococcia</taxon>
        <taxon>Myxococcales</taxon>
        <taxon>Sorangiineae</taxon>
        <taxon>Pendulisporaceae</taxon>
        <taxon>Pendulispora</taxon>
    </lineage>
</organism>
<dbReference type="InterPro" id="IPR006626">
    <property type="entry name" value="PbH1"/>
</dbReference>
<dbReference type="InterPro" id="IPR039448">
    <property type="entry name" value="Beta_helix"/>
</dbReference>
<dbReference type="EMBL" id="CP089984">
    <property type="protein sequence ID" value="WXB14441.1"/>
    <property type="molecule type" value="Genomic_DNA"/>
</dbReference>
<dbReference type="InterPro" id="IPR012334">
    <property type="entry name" value="Pectin_lyas_fold"/>
</dbReference>
<dbReference type="Gene3D" id="2.160.20.10">
    <property type="entry name" value="Single-stranded right-handed beta-helix, Pectin lyase-like"/>
    <property type="match status" value="1"/>
</dbReference>
<dbReference type="SMART" id="SM00710">
    <property type="entry name" value="PbH1"/>
    <property type="match status" value="5"/>
</dbReference>
<feature type="chain" id="PRO_5047236104" evidence="1">
    <location>
        <begin position="20"/>
        <end position="513"/>
    </location>
</feature>
<reference evidence="3 4" key="1">
    <citation type="submission" date="2021-12" db="EMBL/GenBank/DDBJ databases">
        <title>Discovery of the Pendulisporaceae a myxobacterial family with distinct sporulation behavior and unique specialized metabolism.</title>
        <authorList>
            <person name="Garcia R."/>
            <person name="Popoff A."/>
            <person name="Bader C.D."/>
            <person name="Loehr J."/>
            <person name="Walesch S."/>
            <person name="Walt C."/>
            <person name="Boldt J."/>
            <person name="Bunk B."/>
            <person name="Haeckl F.J.F.P.J."/>
            <person name="Gunesch A.P."/>
            <person name="Birkelbach J."/>
            <person name="Nuebel U."/>
            <person name="Pietschmann T."/>
            <person name="Bach T."/>
            <person name="Mueller R."/>
        </authorList>
    </citation>
    <scope>NUCLEOTIDE SEQUENCE [LARGE SCALE GENOMIC DNA]</scope>
    <source>
        <strain evidence="3 4">MSr11954</strain>
    </source>
</reference>
<dbReference type="SUPFAM" id="SSF51126">
    <property type="entry name" value="Pectin lyase-like"/>
    <property type="match status" value="1"/>
</dbReference>
<dbReference type="InterPro" id="IPR011050">
    <property type="entry name" value="Pectin_lyase_fold/virulence"/>
</dbReference>
<feature type="domain" description="Right handed beta helix" evidence="2">
    <location>
        <begin position="260"/>
        <end position="415"/>
    </location>
</feature>
<accession>A0ABZ2LZA1</accession>
<proteinExistence type="predicted"/>
<evidence type="ECO:0000259" key="2">
    <source>
        <dbReference type="Pfam" id="PF13229"/>
    </source>
</evidence>
<evidence type="ECO:0000256" key="1">
    <source>
        <dbReference type="SAM" id="SignalP"/>
    </source>
</evidence>
<dbReference type="RefSeq" id="WP_394824061.1">
    <property type="nucleotide sequence ID" value="NZ_CP089984.1"/>
</dbReference>
<gene>
    <name evidence="3" type="ORF">LZC94_42280</name>
</gene>
<sequence length="513" mass="52006">MSIPALAALAGASATISLASCGSDAPPSAPGGDAGSDGYVIPLPSAPQILGVRVEGGQIRQGSGAAPSSTPAVVYLSGAKLDEISSVTVGDALRGTIVRNTSAEIVFAINVPHGAPLGVHGVKIVGPGGTASVANAVTITPITVAPTGTDGGPDAKAYDGTNDHPFRSLKRAFSLAQAGDTVLLKDGVHEVANDDAVPRGGEPNVPAGITIKGQSAAAKLVGPRKVGCAQPTARYAFVLAGDTQLQGLDVSEFCTAILAKAGTVSVRDVRLHDMGEHGIQAMGTAKITLENVDAKNNAEAGLMVLDTARVTVVNGHFIGNGSWGIHMVGVGPLTVTGTEIGENGSPGDPESSGIWTHNDSAPVSVSITNGNFHDNPRNALIFQNDKGGSASVTDSFFKGHRFVGLAIGGGSSADVIRVRGSTFVASPIYLNGAPVDFGTPASPGGNTFEDMSIDDDRGPELRLPVTVSGNVWRRTGSSQQPPAGCWAESKLPFWHLSNPGSCSSPATDNVIIN</sequence>